<keyword evidence="5" id="KW-1185">Reference proteome</keyword>
<dbReference type="PANTHER" id="PTHR31057:SF0">
    <property type="entry name" value="E3 UFM1-PROTEIN LIGASE 1"/>
    <property type="match status" value="1"/>
</dbReference>
<evidence type="ECO:0000313" key="5">
    <source>
        <dbReference type="Proteomes" id="UP000887572"/>
    </source>
</evidence>
<dbReference type="GO" id="GO:0005789">
    <property type="term" value="C:endoplasmic reticulum membrane"/>
    <property type="evidence" value="ECO:0007669"/>
    <property type="project" value="TreeGrafter"/>
</dbReference>
<organism evidence="5 6">
    <name type="scientific">Globodera rostochiensis</name>
    <name type="common">Golden nematode worm</name>
    <name type="synonym">Heterodera rostochiensis</name>
    <dbReference type="NCBI Taxonomy" id="31243"/>
    <lineage>
        <taxon>Eukaryota</taxon>
        <taxon>Metazoa</taxon>
        <taxon>Ecdysozoa</taxon>
        <taxon>Nematoda</taxon>
        <taxon>Chromadorea</taxon>
        <taxon>Rhabditida</taxon>
        <taxon>Tylenchina</taxon>
        <taxon>Tylenchomorpha</taxon>
        <taxon>Tylenchoidea</taxon>
        <taxon>Heteroderidae</taxon>
        <taxon>Heteroderinae</taxon>
        <taxon>Globodera</taxon>
    </lineage>
</organism>
<accession>A0A914GWZ0</accession>
<evidence type="ECO:0000256" key="2">
    <source>
        <dbReference type="ARBA" id="ARBA00014160"/>
    </source>
</evidence>
<dbReference type="InterPro" id="IPR056579">
    <property type="entry name" value="Ufl1_N"/>
</dbReference>
<dbReference type="GO" id="GO:1990592">
    <property type="term" value="P:protein K69-linked ufmylation"/>
    <property type="evidence" value="ECO:0007669"/>
    <property type="project" value="TreeGrafter"/>
</dbReference>
<protein>
    <recommendedName>
        <fullName evidence="2">E3 UFM1-protein ligase 1 homolog</fullName>
    </recommendedName>
    <alternativeName>
        <fullName evidence="3">E3 UFM1-protein transferase 1 homolog</fullName>
    </alternativeName>
</protein>
<dbReference type="WBParaSite" id="Gr19_v10_g11935.t1">
    <property type="protein sequence ID" value="Gr19_v10_g11935.t1"/>
    <property type="gene ID" value="Gr19_v10_g11935"/>
</dbReference>
<dbReference type="AlphaFoldDB" id="A0A914GWZ0"/>
<dbReference type="Proteomes" id="UP000887572">
    <property type="component" value="Unplaced"/>
</dbReference>
<evidence type="ECO:0000256" key="3">
    <source>
        <dbReference type="ARBA" id="ARBA00030452"/>
    </source>
</evidence>
<dbReference type="InterPro" id="IPR018611">
    <property type="entry name" value="Ufl1"/>
</dbReference>
<comment type="function">
    <text evidence="1">E3 UFM1-protein ligase that mediates ufmylation of target proteins.</text>
</comment>
<evidence type="ECO:0000256" key="1">
    <source>
        <dbReference type="ARBA" id="ARBA00003950"/>
    </source>
</evidence>
<proteinExistence type="predicted"/>
<evidence type="ECO:0000313" key="6">
    <source>
        <dbReference type="WBParaSite" id="Gr19_v10_g11935.t1"/>
    </source>
</evidence>
<sequence>MTTSTTWADIQRLAADLQRVQLAEGSKRLSEANCVEVVTMLMSMGLVQLVITTDGKEYVTRKHLVTECANECLAAGGRISLTELASQLNVDLDHVQTAINQLLNQHRTDDGISAAAEFVVCAGELVHREFINDLCVRINSRLEEHGQMSLLQLTKQWELSTEMLNFHILPEIGDRPPARICAVRFEENLCTPRYIAALRKKINAILVAITK</sequence>
<dbReference type="GO" id="GO:0034976">
    <property type="term" value="P:response to endoplasmic reticulum stress"/>
    <property type="evidence" value="ECO:0007669"/>
    <property type="project" value="TreeGrafter"/>
</dbReference>
<reference evidence="6" key="1">
    <citation type="submission" date="2022-11" db="UniProtKB">
        <authorList>
            <consortium name="WormBaseParasite"/>
        </authorList>
    </citation>
    <scope>IDENTIFICATION</scope>
</reference>
<dbReference type="GO" id="GO:0061666">
    <property type="term" value="F:UFM1 ligase activity"/>
    <property type="evidence" value="ECO:0007669"/>
    <property type="project" value="InterPro"/>
</dbReference>
<dbReference type="PANTHER" id="PTHR31057">
    <property type="entry name" value="E3 UFM1-PROTEIN LIGASE 1"/>
    <property type="match status" value="1"/>
</dbReference>
<dbReference type="GO" id="GO:0032434">
    <property type="term" value="P:regulation of proteasomal ubiquitin-dependent protein catabolic process"/>
    <property type="evidence" value="ECO:0007669"/>
    <property type="project" value="TreeGrafter"/>
</dbReference>
<evidence type="ECO:0000259" key="4">
    <source>
        <dbReference type="Pfam" id="PF09743"/>
    </source>
</evidence>
<feature type="domain" description="E3 UFM1-protein ligase 1-like N-terminal" evidence="4">
    <location>
        <begin position="9"/>
        <end position="211"/>
    </location>
</feature>
<dbReference type="Pfam" id="PF09743">
    <property type="entry name" value="E3_UFM1_ligase"/>
    <property type="match status" value="1"/>
</dbReference>
<name>A0A914GWZ0_GLORO</name>